<organism evidence="14 15">
    <name type="scientific">Acetobacterium malicum</name>
    <dbReference type="NCBI Taxonomy" id="52692"/>
    <lineage>
        <taxon>Bacteria</taxon>
        <taxon>Bacillati</taxon>
        <taxon>Bacillota</taxon>
        <taxon>Clostridia</taxon>
        <taxon>Eubacteriales</taxon>
        <taxon>Eubacteriaceae</taxon>
        <taxon>Acetobacterium</taxon>
    </lineage>
</organism>
<evidence type="ECO:0000313" key="14">
    <source>
        <dbReference type="EMBL" id="MBC3900596.1"/>
    </source>
</evidence>
<evidence type="ECO:0000256" key="9">
    <source>
        <dbReference type="RuleBase" id="RU000492"/>
    </source>
</evidence>
<comment type="similarity">
    <text evidence="9">Belongs to the DEAD box helicase family.</text>
</comment>
<dbReference type="PANTHER" id="PTHR47963">
    <property type="entry name" value="DEAD-BOX ATP-DEPENDENT RNA HELICASE 47, MITOCHONDRIAL"/>
    <property type="match status" value="1"/>
</dbReference>
<dbReference type="InterPro" id="IPR000629">
    <property type="entry name" value="RNA-helicase_DEAD-box_CS"/>
</dbReference>
<dbReference type="PANTHER" id="PTHR47963:SF8">
    <property type="entry name" value="ATP-DEPENDENT RNA HELICASE DEAD"/>
    <property type="match status" value="1"/>
</dbReference>
<dbReference type="InterPro" id="IPR050547">
    <property type="entry name" value="DEAD_box_RNA_helicases"/>
</dbReference>
<feature type="region of interest" description="Disordered" evidence="10">
    <location>
        <begin position="435"/>
        <end position="483"/>
    </location>
</feature>
<dbReference type="Pfam" id="PF03880">
    <property type="entry name" value="DbpA"/>
    <property type="match status" value="1"/>
</dbReference>
<dbReference type="Pfam" id="PF00271">
    <property type="entry name" value="Helicase_C"/>
    <property type="match status" value="1"/>
</dbReference>
<dbReference type="RefSeq" id="WP_026394684.1">
    <property type="nucleotide sequence ID" value="NZ_WJBE01000013.1"/>
</dbReference>
<evidence type="ECO:0000259" key="11">
    <source>
        <dbReference type="PROSITE" id="PS51192"/>
    </source>
</evidence>
<evidence type="ECO:0000259" key="13">
    <source>
        <dbReference type="PROSITE" id="PS51195"/>
    </source>
</evidence>
<dbReference type="InterPro" id="IPR012677">
    <property type="entry name" value="Nucleotide-bd_a/b_plait_sf"/>
</dbReference>
<feature type="compositionally biased region" description="Basic and acidic residues" evidence="10">
    <location>
        <begin position="438"/>
        <end position="482"/>
    </location>
</feature>
<dbReference type="SMART" id="SM00490">
    <property type="entry name" value="HELICc"/>
    <property type="match status" value="1"/>
</dbReference>
<dbReference type="InterPro" id="IPR001650">
    <property type="entry name" value="Helicase_C-like"/>
</dbReference>
<evidence type="ECO:0000256" key="6">
    <source>
        <dbReference type="ARBA" id="ARBA00022840"/>
    </source>
</evidence>
<dbReference type="EMBL" id="WJBE01000013">
    <property type="protein sequence ID" value="MBC3900596.1"/>
    <property type="molecule type" value="Genomic_DNA"/>
</dbReference>
<sequence>MKFTELEINEQLLQGIEDMGFVEMTEIQERAIPQLMMGGDLIGKSQTGTGKTVAFAIPAITKLDPSIKKVQVLVLCPTRELAVQVSDEFKKVLKYQKGIKVLPIFGGASIEAQIRDLKSGVQIVVGTPGRVMDHMRRKTLKLSDVSMVVLDEADEMLNMGFREDIELILDEIAHEIQTVLFSATMPKPILKIAETYQKNPVLVEISPKNMVATSIEQKYFNINDHHKFEALTRLLDVYKPQRSLIFCNTKKYVDEITDDLKKLGYSVDKIHGDMRQMSRMAVLKDFSRGNLNILVATDVAARGIDVDDVDIVFNYDVPDNEEYYVHRIGRTGRAGKSGISLTLARSRDQFRLKKITDYTKKSIERDLIPTSAVINDIKIAHFHERFKIRADKGAEKGTLETYVKIIDELVEKGYTAETIAAVLLQAQLPLSEAEDLNTIERRPRRTDSAPRRDGRDGRDGRGRRDGGSRDGGARRAGPEKTKRLFISVGEKDHAQKRDILGAICGECGIPSSAVGNIDMYDKFTFVDVDEEQAKKVEKKLNGKIIKERKVKVEISKKKK</sequence>
<name>A0ABR6YZE3_9FIRM</name>
<feature type="short sequence motif" description="Q motif" evidence="8">
    <location>
        <begin position="1"/>
        <end position="29"/>
    </location>
</feature>
<keyword evidence="7" id="KW-0346">Stress response</keyword>
<evidence type="ECO:0000313" key="15">
    <source>
        <dbReference type="Proteomes" id="UP000622405"/>
    </source>
</evidence>
<dbReference type="SUPFAM" id="SSF52540">
    <property type="entry name" value="P-loop containing nucleoside triphosphate hydrolases"/>
    <property type="match status" value="1"/>
</dbReference>
<dbReference type="InterPro" id="IPR027417">
    <property type="entry name" value="P-loop_NTPase"/>
</dbReference>
<dbReference type="PROSITE" id="PS51195">
    <property type="entry name" value="Q_MOTIF"/>
    <property type="match status" value="1"/>
</dbReference>
<gene>
    <name evidence="14" type="ORF">GH811_13325</name>
</gene>
<comment type="caution">
    <text evidence="14">The sequence shown here is derived from an EMBL/GenBank/DDBJ whole genome shotgun (WGS) entry which is preliminary data.</text>
</comment>
<evidence type="ECO:0000256" key="10">
    <source>
        <dbReference type="SAM" id="MobiDB-lite"/>
    </source>
</evidence>
<dbReference type="InterPro" id="IPR014014">
    <property type="entry name" value="RNA_helicase_DEAD_Q_motif"/>
</dbReference>
<dbReference type="InterPro" id="IPR005580">
    <property type="entry name" value="DbpA/CsdA_RNA-bd_dom"/>
</dbReference>
<dbReference type="EC" id="3.6.4.13" evidence="1"/>
<dbReference type="CDD" id="cd18787">
    <property type="entry name" value="SF2_C_DEAD"/>
    <property type="match status" value="1"/>
</dbReference>
<accession>A0ABR6YZE3</accession>
<evidence type="ECO:0000259" key="12">
    <source>
        <dbReference type="PROSITE" id="PS51194"/>
    </source>
</evidence>
<feature type="domain" description="Helicase C-terminal" evidence="12">
    <location>
        <begin position="230"/>
        <end position="374"/>
    </location>
</feature>
<dbReference type="InterPro" id="IPR014001">
    <property type="entry name" value="Helicase_ATP-bd"/>
</dbReference>
<dbReference type="Gene3D" id="3.40.50.300">
    <property type="entry name" value="P-loop containing nucleotide triphosphate hydrolases"/>
    <property type="match status" value="2"/>
</dbReference>
<reference evidence="14 15" key="1">
    <citation type="journal article" date="2020" name="mSystems">
        <title>Defining Genomic and Predicted Metabolic Features of the Acetobacterium Genus.</title>
        <authorList>
            <person name="Ross D.E."/>
            <person name="Marshall C.W."/>
            <person name="Gulliver D."/>
            <person name="May H.D."/>
            <person name="Norman R.S."/>
        </authorList>
    </citation>
    <scope>NUCLEOTIDE SEQUENCE [LARGE SCALE GENOMIC DNA]</scope>
    <source>
        <strain evidence="14 15">DSM 4132</strain>
    </source>
</reference>
<evidence type="ECO:0000256" key="4">
    <source>
        <dbReference type="ARBA" id="ARBA00022801"/>
    </source>
</evidence>
<dbReference type="CDD" id="cd00268">
    <property type="entry name" value="DEADc"/>
    <property type="match status" value="1"/>
</dbReference>
<keyword evidence="15" id="KW-1185">Reference proteome</keyword>
<dbReference type="PROSITE" id="PS00039">
    <property type="entry name" value="DEAD_ATP_HELICASE"/>
    <property type="match status" value="1"/>
</dbReference>
<keyword evidence="4 9" id="KW-0378">Hydrolase</keyword>
<protein>
    <recommendedName>
        <fullName evidence="1">RNA helicase</fullName>
        <ecNumber evidence="1">3.6.4.13</ecNumber>
    </recommendedName>
</protein>
<dbReference type="SMART" id="SM00487">
    <property type="entry name" value="DEXDc"/>
    <property type="match status" value="1"/>
</dbReference>
<feature type="domain" description="Helicase ATP-binding" evidence="11">
    <location>
        <begin position="32"/>
        <end position="203"/>
    </location>
</feature>
<dbReference type="CDD" id="cd12252">
    <property type="entry name" value="RRM_DbpA"/>
    <property type="match status" value="1"/>
</dbReference>
<evidence type="ECO:0000256" key="2">
    <source>
        <dbReference type="ARBA" id="ARBA00022490"/>
    </source>
</evidence>
<evidence type="ECO:0000256" key="5">
    <source>
        <dbReference type="ARBA" id="ARBA00022806"/>
    </source>
</evidence>
<keyword evidence="3 9" id="KW-0547">Nucleotide-binding</keyword>
<evidence type="ECO:0000256" key="1">
    <source>
        <dbReference type="ARBA" id="ARBA00012552"/>
    </source>
</evidence>
<dbReference type="Pfam" id="PF00270">
    <property type="entry name" value="DEAD"/>
    <property type="match status" value="1"/>
</dbReference>
<keyword evidence="6 9" id="KW-0067">ATP-binding</keyword>
<dbReference type="InterPro" id="IPR044742">
    <property type="entry name" value="DEAD/DEAH_RhlB"/>
</dbReference>
<dbReference type="Proteomes" id="UP000622405">
    <property type="component" value="Unassembled WGS sequence"/>
</dbReference>
<evidence type="ECO:0000256" key="7">
    <source>
        <dbReference type="ARBA" id="ARBA00023016"/>
    </source>
</evidence>
<keyword evidence="5 9" id="KW-0347">Helicase</keyword>
<dbReference type="PROSITE" id="PS51192">
    <property type="entry name" value="HELICASE_ATP_BIND_1"/>
    <property type="match status" value="1"/>
</dbReference>
<evidence type="ECO:0000256" key="3">
    <source>
        <dbReference type="ARBA" id="ARBA00022741"/>
    </source>
</evidence>
<feature type="domain" description="DEAD-box RNA helicase Q" evidence="13">
    <location>
        <begin position="1"/>
        <end position="29"/>
    </location>
</feature>
<evidence type="ECO:0000256" key="8">
    <source>
        <dbReference type="PROSITE-ProRule" id="PRU00552"/>
    </source>
</evidence>
<keyword evidence="2" id="KW-0963">Cytoplasm</keyword>
<dbReference type="InterPro" id="IPR011545">
    <property type="entry name" value="DEAD/DEAH_box_helicase_dom"/>
</dbReference>
<dbReference type="PROSITE" id="PS51194">
    <property type="entry name" value="HELICASE_CTER"/>
    <property type="match status" value="1"/>
</dbReference>
<dbReference type="InterPro" id="IPR057325">
    <property type="entry name" value="DeaD_dimer"/>
</dbReference>
<dbReference type="Pfam" id="PF25399">
    <property type="entry name" value="DeaD_dimer"/>
    <property type="match status" value="1"/>
</dbReference>
<dbReference type="Gene3D" id="3.30.70.330">
    <property type="match status" value="1"/>
</dbReference>
<dbReference type="GO" id="GO:0004386">
    <property type="term" value="F:helicase activity"/>
    <property type="evidence" value="ECO:0007669"/>
    <property type="project" value="UniProtKB-KW"/>
</dbReference>
<proteinExistence type="inferred from homology"/>